<dbReference type="Pfam" id="PF16353">
    <property type="entry name" value="LacZ_4"/>
    <property type="match status" value="1"/>
</dbReference>
<evidence type="ECO:0000259" key="9">
    <source>
        <dbReference type="SMART" id="SM01038"/>
    </source>
</evidence>
<dbReference type="PRINTS" id="PR00132">
    <property type="entry name" value="GLHYDRLASE2"/>
</dbReference>
<comment type="similarity">
    <text evidence="2">Belongs to the glycosyl hydrolase 2 family.</text>
</comment>
<dbReference type="SUPFAM" id="SSF49303">
    <property type="entry name" value="beta-Galactosidase/glucuronidase domain"/>
    <property type="match status" value="2"/>
</dbReference>
<dbReference type="Pfam" id="PF02837">
    <property type="entry name" value="Glyco_hydro_2_N"/>
    <property type="match status" value="1"/>
</dbReference>
<evidence type="ECO:0000256" key="3">
    <source>
        <dbReference type="ARBA" id="ARBA00012756"/>
    </source>
</evidence>
<dbReference type="RefSeq" id="WP_377432744.1">
    <property type="nucleotide sequence ID" value="NZ_JBHSPR010000069.1"/>
</dbReference>
<evidence type="ECO:0000313" key="10">
    <source>
        <dbReference type="EMBL" id="MFC6022881.1"/>
    </source>
</evidence>
<dbReference type="SMART" id="SM01038">
    <property type="entry name" value="Bgal_small_N"/>
    <property type="match status" value="1"/>
</dbReference>
<keyword evidence="6" id="KW-0326">Glycosidase</keyword>
<evidence type="ECO:0000256" key="1">
    <source>
        <dbReference type="ARBA" id="ARBA00001412"/>
    </source>
</evidence>
<dbReference type="InterPro" id="IPR013783">
    <property type="entry name" value="Ig-like_fold"/>
</dbReference>
<dbReference type="SUPFAM" id="SSF51445">
    <property type="entry name" value="(Trans)glycosidases"/>
    <property type="match status" value="1"/>
</dbReference>
<evidence type="ECO:0000256" key="6">
    <source>
        <dbReference type="ARBA" id="ARBA00023295"/>
    </source>
</evidence>
<dbReference type="InterPro" id="IPR036156">
    <property type="entry name" value="Beta-gal/glucu_dom_sf"/>
</dbReference>
<sequence length="987" mass="109636">MAIVERLHSFSPGAGRVAPRATASGSAETITLNGRWRFRLVPTLADVTERFMDPEFDDGAWDSIDVPSAWQMAGLRDEDGRLLERGQARFGTPAYTNVIYPFAIDPPFVPDENPTGEYRLAFDVEPQGGGRWLVRFEGVDSMFTVWLNGVELGWSTGSRLPSEFDASAHLRAGRNVLAVRVHQWSAASYLEDQDMWWISGIFRSVSLVHRPDGGIDDHFVHVAFDHHDRSGTVRVETSAAAVVRIPELGVEAASGEAVRIAGVEPWTAETPRLYRAEITNEAETIQIQIGFRTVTVEDGRLLVNGRPIRLRGVNRHEWHPDTGRTLDIATMRRDIELMKRHNINAVRTSHYPPDTRFLDLCDELGLWVIDECDLETHGFGRVNWKRNPSDDPRWREAFLDRMRRMVERDKNHPSIILWSLGNEAGFGQNLSATAAWAHARDPDRLVHYEGDHNASAVDVHSQMYTSPDELRRYGAGIEDVTTDATHDRHRRKLPLILCEYAHAMGNGPGGLREYEELFDRYPRLAGGFVWEWIDHGIRQLRDTEPHRSTEFFAYGGDFGEQLHDGVFIIDGLVFPDRTPSPGLIEYAAVITPVRVTIGEDGIRVENRHDFIDTAGYTFEWSIEAAGCAVSSGVLDVPPVPARSEADLPLPAEVDGAATPDAWITVRVHTATASPAVPAGHQVGAAQRRLTPAAAPVRATRRPVEQHGTGWRLGSALFDRAGGLRSMGGISARPVEIDLWRAPTDNDLNRARGQASCWREAGFDRLRHRVESVEMLDDELLVTTVTAPAGGDLGFRSRAGWAWSDKGLILDFRAEPFGQFRTALNADAARLARATPSTIPRLGVRLWLDLPSDSEIRWLGLGPGEAYPDTTSGAVHGLHTSRVAAMQTPYVRPQENGRRADVTWIEITDGARALHVQADRPLGATVRPWSAEQLTAATHTPGLLEEGGLWLHLDLGQYGIGSAACGPDAFEPYRLGPRAFDLRLRFRM</sequence>
<evidence type="ECO:0000256" key="2">
    <source>
        <dbReference type="ARBA" id="ARBA00007401"/>
    </source>
</evidence>
<dbReference type="Gene3D" id="2.60.40.10">
    <property type="entry name" value="Immunoglobulins"/>
    <property type="match status" value="2"/>
</dbReference>
<evidence type="ECO:0000256" key="7">
    <source>
        <dbReference type="ARBA" id="ARBA00032230"/>
    </source>
</evidence>
<dbReference type="SUPFAM" id="SSF49785">
    <property type="entry name" value="Galactose-binding domain-like"/>
    <property type="match status" value="1"/>
</dbReference>
<dbReference type="SUPFAM" id="SSF74650">
    <property type="entry name" value="Galactose mutarotase-like"/>
    <property type="match status" value="1"/>
</dbReference>
<dbReference type="InterPro" id="IPR006103">
    <property type="entry name" value="Glyco_hydro_2_cat"/>
</dbReference>
<accession>A0ABW1KME0</accession>
<evidence type="ECO:0000313" key="11">
    <source>
        <dbReference type="Proteomes" id="UP001596203"/>
    </source>
</evidence>
<dbReference type="Proteomes" id="UP001596203">
    <property type="component" value="Unassembled WGS sequence"/>
</dbReference>
<dbReference type="Gene3D" id="2.60.120.260">
    <property type="entry name" value="Galactose-binding domain-like"/>
    <property type="match status" value="1"/>
</dbReference>
<dbReference type="PANTHER" id="PTHR46323">
    <property type="entry name" value="BETA-GALACTOSIDASE"/>
    <property type="match status" value="1"/>
</dbReference>
<dbReference type="EC" id="3.2.1.23" evidence="3"/>
<dbReference type="InterPro" id="IPR050347">
    <property type="entry name" value="Bact_Beta-galactosidase"/>
</dbReference>
<dbReference type="EMBL" id="JBHSPR010000069">
    <property type="protein sequence ID" value="MFC6022881.1"/>
    <property type="molecule type" value="Genomic_DNA"/>
</dbReference>
<dbReference type="InterPro" id="IPR023232">
    <property type="entry name" value="Glyco_hydro_2_AS"/>
</dbReference>
<proteinExistence type="inferred from homology"/>
<dbReference type="Gene3D" id="3.20.20.80">
    <property type="entry name" value="Glycosidases"/>
    <property type="match status" value="1"/>
</dbReference>
<dbReference type="PROSITE" id="PS00719">
    <property type="entry name" value="GLYCOSYL_HYDROL_F2_1"/>
    <property type="match status" value="1"/>
</dbReference>
<dbReference type="GO" id="GO:0016787">
    <property type="term" value="F:hydrolase activity"/>
    <property type="evidence" value="ECO:0007669"/>
    <property type="project" value="UniProtKB-KW"/>
</dbReference>
<dbReference type="Pfam" id="PF02836">
    <property type="entry name" value="Glyco_hydro_2_C"/>
    <property type="match status" value="1"/>
</dbReference>
<dbReference type="InterPro" id="IPR004199">
    <property type="entry name" value="B-gal_small/dom_5"/>
</dbReference>
<dbReference type="InterPro" id="IPR023230">
    <property type="entry name" value="Glyco_hydro_2_CS"/>
</dbReference>
<dbReference type="InterPro" id="IPR011013">
    <property type="entry name" value="Gal_mutarotase_sf_dom"/>
</dbReference>
<dbReference type="InterPro" id="IPR017853">
    <property type="entry name" value="GH"/>
</dbReference>
<protein>
    <recommendedName>
        <fullName evidence="4">Beta-galactosidase</fullName>
        <ecNumber evidence="3">3.2.1.23</ecNumber>
    </recommendedName>
    <alternativeName>
        <fullName evidence="7">Lactase</fullName>
    </alternativeName>
</protein>
<dbReference type="PROSITE" id="PS00608">
    <property type="entry name" value="GLYCOSYL_HYDROL_F2_2"/>
    <property type="match status" value="1"/>
</dbReference>
<keyword evidence="11" id="KW-1185">Reference proteome</keyword>
<comment type="caution">
    <text evidence="10">The sequence shown here is derived from an EMBL/GenBank/DDBJ whole genome shotgun (WGS) entry which is preliminary data.</text>
</comment>
<reference evidence="11" key="1">
    <citation type="journal article" date="2019" name="Int. J. Syst. Evol. Microbiol.">
        <title>The Global Catalogue of Microorganisms (GCM) 10K type strain sequencing project: providing services to taxonomists for standard genome sequencing and annotation.</title>
        <authorList>
            <consortium name="The Broad Institute Genomics Platform"/>
            <consortium name="The Broad Institute Genome Sequencing Center for Infectious Disease"/>
            <person name="Wu L."/>
            <person name="Ma J."/>
        </authorList>
    </citation>
    <scope>NUCLEOTIDE SEQUENCE [LARGE SCALE GENOMIC DNA]</scope>
    <source>
        <strain evidence="11">ZS-35-S2</strain>
    </source>
</reference>
<dbReference type="InterPro" id="IPR008979">
    <property type="entry name" value="Galactose-bd-like_sf"/>
</dbReference>
<gene>
    <name evidence="10" type="ORF">ACFP2T_42845</name>
</gene>
<dbReference type="InterPro" id="IPR006101">
    <property type="entry name" value="Glyco_hydro_2"/>
</dbReference>
<organism evidence="10 11">
    <name type="scientific">Plantactinospora solaniradicis</name>
    <dbReference type="NCBI Taxonomy" id="1723736"/>
    <lineage>
        <taxon>Bacteria</taxon>
        <taxon>Bacillati</taxon>
        <taxon>Actinomycetota</taxon>
        <taxon>Actinomycetes</taxon>
        <taxon>Micromonosporales</taxon>
        <taxon>Micromonosporaceae</taxon>
        <taxon>Plantactinospora</taxon>
    </lineage>
</organism>
<evidence type="ECO:0000256" key="8">
    <source>
        <dbReference type="SAM" id="MobiDB-lite"/>
    </source>
</evidence>
<comment type="catalytic activity">
    <reaction evidence="1">
        <text>Hydrolysis of terminal non-reducing beta-D-galactose residues in beta-D-galactosides.</text>
        <dbReference type="EC" id="3.2.1.23"/>
    </reaction>
</comment>
<keyword evidence="5 10" id="KW-0378">Hydrolase</keyword>
<name>A0ABW1KME0_9ACTN</name>
<feature type="region of interest" description="Disordered" evidence="8">
    <location>
        <begin position="685"/>
        <end position="705"/>
    </location>
</feature>
<dbReference type="Pfam" id="PF02929">
    <property type="entry name" value="Bgal_small_N"/>
    <property type="match status" value="1"/>
</dbReference>
<evidence type="ECO:0000256" key="4">
    <source>
        <dbReference type="ARBA" id="ARBA00013303"/>
    </source>
</evidence>
<dbReference type="Gene3D" id="2.70.98.10">
    <property type="match status" value="1"/>
</dbReference>
<feature type="compositionally biased region" description="Low complexity" evidence="8">
    <location>
        <begin position="687"/>
        <end position="697"/>
    </location>
</feature>
<feature type="domain" description="Beta galactosidase small chain/" evidence="9">
    <location>
        <begin position="711"/>
        <end position="986"/>
    </location>
</feature>
<dbReference type="InterPro" id="IPR006104">
    <property type="entry name" value="Glyco_hydro_2_N"/>
</dbReference>
<dbReference type="InterPro" id="IPR032312">
    <property type="entry name" value="LacZ_4"/>
</dbReference>
<dbReference type="PANTHER" id="PTHR46323:SF2">
    <property type="entry name" value="BETA-GALACTOSIDASE"/>
    <property type="match status" value="1"/>
</dbReference>
<evidence type="ECO:0000256" key="5">
    <source>
        <dbReference type="ARBA" id="ARBA00022801"/>
    </source>
</evidence>
<dbReference type="InterPro" id="IPR014718">
    <property type="entry name" value="GH-type_carb-bd"/>
</dbReference>